<proteinExistence type="predicted"/>
<comment type="caution">
    <text evidence="2">The sequence shown here is derived from an EMBL/GenBank/DDBJ whole genome shotgun (WGS) entry which is preliminary data.</text>
</comment>
<keyword evidence="3" id="KW-1185">Reference proteome</keyword>
<dbReference type="Proteomes" id="UP001182556">
    <property type="component" value="Unassembled WGS sequence"/>
</dbReference>
<feature type="region of interest" description="Disordered" evidence="1">
    <location>
        <begin position="261"/>
        <end position="283"/>
    </location>
</feature>
<reference evidence="2" key="1">
    <citation type="submission" date="2023-02" db="EMBL/GenBank/DDBJ databases">
        <title>Identification and recombinant expression of a fungal hydrolase from Papiliotrema laurentii that hydrolyzes apple cutin and clears colloidal polyester polyurethane.</title>
        <authorList>
            <consortium name="DOE Joint Genome Institute"/>
            <person name="Roman V.A."/>
            <person name="Bojanowski C."/>
            <person name="Crable B.R."/>
            <person name="Wagner D.N."/>
            <person name="Hung C.S."/>
            <person name="Nadeau L.J."/>
            <person name="Schratz L."/>
            <person name="Haridas S."/>
            <person name="Pangilinan J."/>
            <person name="Lipzen A."/>
            <person name="Na H."/>
            <person name="Yan M."/>
            <person name="Ng V."/>
            <person name="Grigoriev I.V."/>
            <person name="Spatafora J.W."/>
            <person name="Barlow D."/>
            <person name="Biffinger J."/>
            <person name="Kelley-Loughnane N."/>
            <person name="Varaljay V.A."/>
            <person name="Crookes-Goodson W.J."/>
        </authorList>
    </citation>
    <scope>NUCLEOTIDE SEQUENCE</scope>
    <source>
        <strain evidence="2">5307AH</strain>
    </source>
</reference>
<evidence type="ECO:0000313" key="2">
    <source>
        <dbReference type="EMBL" id="KAK1926893.1"/>
    </source>
</evidence>
<gene>
    <name evidence="2" type="ORF">DB88DRAFT_507006</name>
</gene>
<evidence type="ECO:0000313" key="3">
    <source>
        <dbReference type="Proteomes" id="UP001182556"/>
    </source>
</evidence>
<protein>
    <submittedName>
        <fullName evidence="2">Uncharacterized protein</fullName>
    </submittedName>
</protein>
<organism evidence="2 3">
    <name type="scientific">Papiliotrema laurentii</name>
    <name type="common">Cryptococcus laurentii</name>
    <dbReference type="NCBI Taxonomy" id="5418"/>
    <lineage>
        <taxon>Eukaryota</taxon>
        <taxon>Fungi</taxon>
        <taxon>Dikarya</taxon>
        <taxon>Basidiomycota</taxon>
        <taxon>Agaricomycotina</taxon>
        <taxon>Tremellomycetes</taxon>
        <taxon>Tremellales</taxon>
        <taxon>Rhynchogastremaceae</taxon>
        <taxon>Papiliotrema</taxon>
    </lineage>
</organism>
<feature type="compositionally biased region" description="Low complexity" evidence="1">
    <location>
        <begin position="261"/>
        <end position="273"/>
    </location>
</feature>
<accession>A0AAD9FVL4</accession>
<dbReference type="AlphaFoldDB" id="A0AAD9FVL4"/>
<evidence type="ECO:0000256" key="1">
    <source>
        <dbReference type="SAM" id="MobiDB-lite"/>
    </source>
</evidence>
<name>A0AAD9FVL4_PAPLA</name>
<dbReference type="EMBL" id="JAODAN010000001">
    <property type="protein sequence ID" value="KAK1926893.1"/>
    <property type="molecule type" value="Genomic_DNA"/>
</dbReference>
<sequence length="347" mass="37520">MTRLTKTLGEMRDPRQLTGAEWEGARSAFSEAWTRSFGGGAPSCLSGTSSIAPDENCKEEYTTALWPLTIFGDHIGKEESANGGGYSLKDIGHAKEVMGTYIEHIFGEGSDSTERDGDDCNQGNHCHCQHPSTCTAPSKQSSCSPCAQTTRHGSQVSCCTRDSHRPVDSRPTSLSQWQPFGDPDYHAWYRYWYGNYNYPYHPPSGQTAYSQYDPSSFHPTTHSVPATSCLSHSTYASGYRSSLAPSLAPSLASTRASSLASSPSSVAASGNASYTPGGQKGQPTLEERLETLRRTVQSFAATRQAPQSQYTQYPQYAPQSSVPTYHPCGCGTVGYSGYTHHSPGLVC</sequence>